<keyword evidence="3" id="KW-0808">Transferase</keyword>
<evidence type="ECO:0000313" key="14">
    <source>
        <dbReference type="EMBL" id="CAF3900268.1"/>
    </source>
</evidence>
<accession>A0A813PPH4</accession>
<dbReference type="EMBL" id="CAJOBC010000101">
    <property type="protein sequence ID" value="CAF3536788.1"/>
    <property type="molecule type" value="Genomic_DNA"/>
</dbReference>
<evidence type="ECO:0000256" key="6">
    <source>
        <dbReference type="ARBA" id="ARBA00023163"/>
    </source>
</evidence>
<evidence type="ECO:0000259" key="10">
    <source>
        <dbReference type="PROSITE" id="PS51633"/>
    </source>
</evidence>
<dbReference type="GO" id="GO:0003682">
    <property type="term" value="F:chromatin binding"/>
    <property type="evidence" value="ECO:0007669"/>
    <property type="project" value="TreeGrafter"/>
</dbReference>
<evidence type="ECO:0000256" key="8">
    <source>
        <dbReference type="SAM" id="MobiDB-lite"/>
    </source>
</evidence>
<dbReference type="PANTHER" id="PTHR45747">
    <property type="entry name" value="HISTONE-LYSINE N-METHYLTRANSFERASE E(Z)"/>
    <property type="match status" value="1"/>
</dbReference>
<dbReference type="Proteomes" id="UP000663829">
    <property type="component" value="Unassembled WGS sequence"/>
</dbReference>
<evidence type="ECO:0000313" key="11">
    <source>
        <dbReference type="EMBL" id="CAF0756413.1"/>
    </source>
</evidence>
<dbReference type="CDD" id="cd10519">
    <property type="entry name" value="SET_EZH"/>
    <property type="match status" value="1"/>
</dbReference>
<dbReference type="GO" id="GO:0031507">
    <property type="term" value="P:heterochromatin formation"/>
    <property type="evidence" value="ECO:0007669"/>
    <property type="project" value="TreeGrafter"/>
</dbReference>
<dbReference type="SMART" id="SM01114">
    <property type="entry name" value="CXC"/>
    <property type="match status" value="1"/>
</dbReference>
<dbReference type="EC" id="2.1.1.356" evidence="1"/>
<dbReference type="GO" id="GO:0035098">
    <property type="term" value="C:ESC/E(Z) complex"/>
    <property type="evidence" value="ECO:0007669"/>
    <property type="project" value="TreeGrafter"/>
</dbReference>
<feature type="compositionally biased region" description="Low complexity" evidence="8">
    <location>
        <begin position="248"/>
        <end position="260"/>
    </location>
</feature>
<dbReference type="Proteomes" id="UP000677228">
    <property type="component" value="Unassembled WGS sequence"/>
</dbReference>
<dbReference type="Pfam" id="PF21358">
    <property type="entry name" value="Ezh2_MCSS"/>
    <property type="match status" value="1"/>
</dbReference>
<dbReference type="InterPro" id="IPR045318">
    <property type="entry name" value="EZH1/2-like"/>
</dbReference>
<evidence type="ECO:0000313" key="15">
    <source>
        <dbReference type="Proteomes" id="UP000663829"/>
    </source>
</evidence>
<evidence type="ECO:0000256" key="4">
    <source>
        <dbReference type="ARBA" id="ARBA00022691"/>
    </source>
</evidence>
<evidence type="ECO:0000256" key="2">
    <source>
        <dbReference type="ARBA" id="ARBA00022603"/>
    </source>
</evidence>
<name>A0A813PPH4_9BILA</name>
<dbReference type="EMBL" id="CAJNOQ010000101">
    <property type="protein sequence ID" value="CAF0756413.1"/>
    <property type="molecule type" value="Genomic_DNA"/>
</dbReference>
<dbReference type="InterPro" id="IPR041355">
    <property type="entry name" value="Pre-SET_CXC"/>
</dbReference>
<evidence type="ECO:0000256" key="1">
    <source>
        <dbReference type="ARBA" id="ARBA00012186"/>
    </source>
</evidence>
<feature type="domain" description="CXC" evidence="10">
    <location>
        <begin position="695"/>
        <end position="803"/>
    </location>
</feature>
<keyword evidence="6" id="KW-0804">Transcription</keyword>
<dbReference type="SMART" id="SM00317">
    <property type="entry name" value="SET"/>
    <property type="match status" value="1"/>
</dbReference>
<evidence type="ECO:0000256" key="5">
    <source>
        <dbReference type="ARBA" id="ARBA00023015"/>
    </source>
</evidence>
<evidence type="ECO:0000313" key="13">
    <source>
        <dbReference type="EMBL" id="CAF3536788.1"/>
    </source>
</evidence>
<keyword evidence="2" id="KW-0489">Methyltransferase</keyword>
<dbReference type="GO" id="GO:0140951">
    <property type="term" value="F:histone H3K27 trimethyltransferase activity"/>
    <property type="evidence" value="ECO:0007669"/>
    <property type="project" value="UniProtKB-EC"/>
</dbReference>
<dbReference type="Pfam" id="PF00856">
    <property type="entry name" value="SET"/>
    <property type="match status" value="1"/>
</dbReference>
<evidence type="ECO:0000256" key="3">
    <source>
        <dbReference type="ARBA" id="ARBA00022679"/>
    </source>
</evidence>
<keyword evidence="5" id="KW-0805">Transcription regulation</keyword>
<evidence type="ECO:0000256" key="7">
    <source>
        <dbReference type="ARBA" id="ARBA00048568"/>
    </source>
</evidence>
<feature type="region of interest" description="Disordered" evidence="8">
    <location>
        <begin position="205"/>
        <end position="264"/>
    </location>
</feature>
<evidence type="ECO:0000313" key="12">
    <source>
        <dbReference type="EMBL" id="CAF1124079.1"/>
    </source>
</evidence>
<comment type="caution">
    <text evidence="11">The sequence shown here is derived from an EMBL/GenBank/DDBJ whole genome shotgun (WGS) entry which is preliminary data.</text>
</comment>
<dbReference type="PANTHER" id="PTHR45747:SF4">
    <property type="entry name" value="HISTONE-LYSINE N-METHYLTRANSFERASE E(Z)"/>
    <property type="match status" value="1"/>
</dbReference>
<organism evidence="11 15">
    <name type="scientific">Didymodactylos carnosus</name>
    <dbReference type="NCBI Taxonomy" id="1234261"/>
    <lineage>
        <taxon>Eukaryota</taxon>
        <taxon>Metazoa</taxon>
        <taxon>Spiralia</taxon>
        <taxon>Gnathifera</taxon>
        <taxon>Rotifera</taxon>
        <taxon>Eurotatoria</taxon>
        <taxon>Bdelloidea</taxon>
        <taxon>Philodinida</taxon>
        <taxon>Philodinidae</taxon>
        <taxon>Didymodactylos</taxon>
    </lineage>
</organism>
<sequence>MEKLHRLVRREYSLMYHRQTKLAEETGRQLIQACVKRMNNRVDLFKQLPNLTIPLSDTNYTCSVDVNSGKTMKTIKLTSNAIILSPKPSVLEMIAYVPTQKNRAPLEKMKVLPYLGDDTSVEDRKLIDAFAQDNNSDEQSERSTYNKLNNESLVQLLREIMDEVKNFEESFTDEQIIDAIIAHHRDASATVLLRTTMANCHHRQTVNHVKNVQTPHLNSKSTSSPRYLSNNQQSAISTTKSTSSPRFLSNNQQSTVSTTKSSRRSLKETFEQILPFDDKKLNRKITKINDDDDDNDENQDRFLPNIDKTDSIDVDIELLVHSYYKLFCSRCYIYDCPLHPHKNRPERPFPKQVFISEQKQMTTENNDDNNNYCNWTCYKRNQWLPKRENSNDFLSFSEEEEEEEEQQQEKSENNSPIYNSRLALKRKLSSSPTSIFTHVQEEFDKSKKSKQSYTKNFGQGQPTVKDDAANNCKSVGECSVKNVDCIYLDSDSEEEVMNKYKNVQNGIVSTSKRSTSNIQNDCESPIIEIDVSLDISPLNKQEPYGQSQQLVSIENNMFSQMNRQNEISMYCDSKLSLQTALYQNDNQNWTLSDRSLFRAFYFTMNGDLCLIGQLLGKECHMIYEQYLKDTQYFANYIIESNSPRKRSNKIQLCRSIPKKHLSSRSQRFIKNESKHCRTLPVTLDDDIEKLPKSKKGKNQRKSEQQQQQLITTLKGFYEPCFHDGECSMDNNCLCVINGTYCEKFCQCSSLCRKRFPGCGCRGSCTTKSCLCFSAGRECDADLCYGCGAARFPPIDYYLNEEKQNYYMHQSNLAHQMNNEIPKVHTDNIKNSSNKRLSVDIEEEYEDEKDEEIKQEVKKRRSDRRVSLSREYSLRSTKSPPTTTTATTRILKKIKKKPVKQPPSSSNVLLPTLSALPISCANTSLQRRLHKQILIAPSDVVGYGAFLGLTAAKKGDLIAEYTGELISQEEAERRGALYDRLSRSYLFNLDSEHVIDAARFGNKVRFANHSNKPNCRAQMKMVNGDYRIGIYAKQDINVGDELFFDYYYGIQSTEKFVGLELGEKHTEDGIRILRKYPDGSLLVRPSIEL</sequence>
<dbReference type="OrthoDB" id="6141102at2759"/>
<keyword evidence="15" id="KW-1185">Reference proteome</keyword>
<dbReference type="Proteomes" id="UP000681722">
    <property type="component" value="Unassembled WGS sequence"/>
</dbReference>
<dbReference type="InterPro" id="IPR048358">
    <property type="entry name" value="EZH1/2_MCSS"/>
</dbReference>
<proteinExistence type="predicted"/>
<dbReference type="GO" id="GO:0032259">
    <property type="term" value="P:methylation"/>
    <property type="evidence" value="ECO:0007669"/>
    <property type="project" value="UniProtKB-KW"/>
</dbReference>
<dbReference type="InterPro" id="IPR001214">
    <property type="entry name" value="SET_dom"/>
</dbReference>
<dbReference type="InterPro" id="IPR026489">
    <property type="entry name" value="CXC_dom"/>
</dbReference>
<dbReference type="Pfam" id="PF18264">
    <property type="entry name" value="preSET_CXC"/>
    <property type="match status" value="1"/>
</dbReference>
<dbReference type="InterPro" id="IPR033467">
    <property type="entry name" value="Tesmin/TSO1-like_CXC"/>
</dbReference>
<feature type="region of interest" description="Disordered" evidence="8">
    <location>
        <begin position="396"/>
        <end position="418"/>
    </location>
</feature>
<evidence type="ECO:0000259" key="9">
    <source>
        <dbReference type="PROSITE" id="PS50280"/>
    </source>
</evidence>
<feature type="compositionally biased region" description="Polar residues" evidence="8">
    <location>
        <begin position="206"/>
        <end position="247"/>
    </location>
</feature>
<dbReference type="PROSITE" id="PS50280">
    <property type="entry name" value="SET"/>
    <property type="match status" value="1"/>
</dbReference>
<dbReference type="SUPFAM" id="SSF82199">
    <property type="entry name" value="SET domain"/>
    <property type="match status" value="1"/>
</dbReference>
<dbReference type="Proteomes" id="UP000682733">
    <property type="component" value="Unassembled WGS sequence"/>
</dbReference>
<gene>
    <name evidence="11" type="ORF">GPM918_LOCUS1135</name>
    <name evidence="12" type="ORF">OVA965_LOCUS20321</name>
    <name evidence="13" type="ORF">SRO942_LOCUS1135</name>
    <name evidence="14" type="ORF">TMI583_LOCUS20662</name>
</gene>
<feature type="compositionally biased region" description="Acidic residues" evidence="8">
    <location>
        <begin position="397"/>
        <end position="406"/>
    </location>
</feature>
<keyword evidence="4" id="KW-0949">S-adenosyl-L-methionine</keyword>
<dbReference type="EMBL" id="CAJNOK010010762">
    <property type="protein sequence ID" value="CAF1124079.1"/>
    <property type="molecule type" value="Genomic_DNA"/>
</dbReference>
<dbReference type="PROSITE" id="PS51633">
    <property type="entry name" value="CXC"/>
    <property type="match status" value="1"/>
</dbReference>
<dbReference type="AlphaFoldDB" id="A0A813PPH4"/>
<feature type="compositionally biased region" description="Low complexity" evidence="8">
    <location>
        <begin position="875"/>
        <end position="885"/>
    </location>
</feature>
<feature type="domain" description="SET" evidence="9">
    <location>
        <begin position="930"/>
        <end position="1046"/>
    </location>
</feature>
<comment type="catalytic activity">
    <reaction evidence="7">
        <text>L-lysyl(27)-[histone H3] + 3 S-adenosyl-L-methionine = N(6),N(6),N(6)-trimethyl-L-lysyl(27)-[histone H3] + 3 S-adenosyl-L-homocysteine + 3 H(+)</text>
        <dbReference type="Rhea" id="RHEA:60292"/>
        <dbReference type="Rhea" id="RHEA-COMP:15535"/>
        <dbReference type="Rhea" id="RHEA-COMP:15548"/>
        <dbReference type="ChEBI" id="CHEBI:15378"/>
        <dbReference type="ChEBI" id="CHEBI:29969"/>
        <dbReference type="ChEBI" id="CHEBI:57856"/>
        <dbReference type="ChEBI" id="CHEBI:59789"/>
        <dbReference type="ChEBI" id="CHEBI:61961"/>
        <dbReference type="EC" id="2.1.1.356"/>
    </reaction>
</comment>
<dbReference type="EMBL" id="CAJOBA010018624">
    <property type="protein sequence ID" value="CAF3900268.1"/>
    <property type="molecule type" value="Genomic_DNA"/>
</dbReference>
<reference evidence="11" key="1">
    <citation type="submission" date="2021-02" db="EMBL/GenBank/DDBJ databases">
        <authorList>
            <person name="Nowell W R."/>
        </authorList>
    </citation>
    <scope>NUCLEOTIDE SEQUENCE</scope>
</reference>
<dbReference type="Gene3D" id="2.170.270.10">
    <property type="entry name" value="SET domain"/>
    <property type="match status" value="1"/>
</dbReference>
<protein>
    <recommendedName>
        <fullName evidence="1">[histone H3]-lysine(27) N-trimethyltransferase</fullName>
        <ecNumber evidence="1">2.1.1.356</ecNumber>
    </recommendedName>
</protein>
<feature type="region of interest" description="Disordered" evidence="8">
    <location>
        <begin position="855"/>
        <end position="885"/>
    </location>
</feature>
<dbReference type="InterPro" id="IPR046341">
    <property type="entry name" value="SET_dom_sf"/>
</dbReference>